<accession>A0A0B1ZWL1</accession>
<dbReference type="AlphaFoldDB" id="A0A0B1ZWL1"/>
<name>A0A0B1ZWL1_9SPHN</name>
<feature type="region of interest" description="Disordered" evidence="1">
    <location>
        <begin position="97"/>
        <end position="125"/>
    </location>
</feature>
<dbReference type="EMBL" id="JTDI01000001">
    <property type="protein sequence ID" value="KHK93542.1"/>
    <property type="molecule type" value="Genomic_DNA"/>
</dbReference>
<reference evidence="2 3" key="1">
    <citation type="submission" date="2014-10" db="EMBL/GenBank/DDBJ databases">
        <title>Genome sequence of Novosphingobium malaysiense MUSC 273(T).</title>
        <authorList>
            <person name="Lee L.-H."/>
        </authorList>
    </citation>
    <scope>NUCLEOTIDE SEQUENCE [LARGE SCALE GENOMIC DNA]</scope>
    <source>
        <strain evidence="2 3">MUSC 273</strain>
    </source>
</reference>
<protein>
    <recommendedName>
        <fullName evidence="4">Poly(3-hydroxyalkanoate) polymerase subunit PhaE</fullName>
    </recommendedName>
</protein>
<evidence type="ECO:0000313" key="2">
    <source>
        <dbReference type="EMBL" id="KHK93542.1"/>
    </source>
</evidence>
<dbReference type="RefSeq" id="WP_039279787.1">
    <property type="nucleotide sequence ID" value="NZ_JTDI01000001.1"/>
</dbReference>
<evidence type="ECO:0000256" key="1">
    <source>
        <dbReference type="SAM" id="MobiDB-lite"/>
    </source>
</evidence>
<keyword evidence="3" id="KW-1185">Reference proteome</keyword>
<dbReference type="Proteomes" id="UP000031057">
    <property type="component" value="Unassembled WGS sequence"/>
</dbReference>
<proteinExistence type="predicted"/>
<evidence type="ECO:0000313" key="3">
    <source>
        <dbReference type="Proteomes" id="UP000031057"/>
    </source>
</evidence>
<gene>
    <name evidence="2" type="ORF">LK12_04655</name>
</gene>
<comment type="caution">
    <text evidence="2">The sequence shown here is derived from an EMBL/GenBank/DDBJ whole genome shotgun (WGS) entry which is preliminary data.</text>
</comment>
<sequence length="125" mass="13915">MTNNAYDPIAAWQKMIQDWEGEINAWSGKLTQSEQFSAVLGQATKMIVVAQKTMSEQLEGLLQSLNLPSKTQVEAMTDRLDAIEDSIAQLRIALEKLANEETPSPTKTEPRRTRVPAGKTKTRKA</sequence>
<evidence type="ECO:0008006" key="4">
    <source>
        <dbReference type="Google" id="ProtNLM"/>
    </source>
</evidence>
<dbReference type="OrthoDB" id="7569374at2"/>
<organism evidence="2 3">
    <name type="scientific">Novosphingobium malaysiense</name>
    <dbReference type="NCBI Taxonomy" id="1348853"/>
    <lineage>
        <taxon>Bacteria</taxon>
        <taxon>Pseudomonadati</taxon>
        <taxon>Pseudomonadota</taxon>
        <taxon>Alphaproteobacteria</taxon>
        <taxon>Sphingomonadales</taxon>
        <taxon>Sphingomonadaceae</taxon>
        <taxon>Novosphingobium</taxon>
    </lineage>
</organism>
<dbReference type="STRING" id="1348853.LK12_04655"/>